<evidence type="ECO:0000313" key="1">
    <source>
        <dbReference type="EMBL" id="MBJ7599685.1"/>
    </source>
</evidence>
<name>A0A934KCI7_9BACT</name>
<sequence length="220" mass="23693">MSAQTRPRFEGATPIPAGDTLFESLRSALVRFSRLVQSLEAESHTGYLSLLTDQAQGLVFFRDGRRVEAVYEGGVVSRGKAALEAIAQDVEAGRGMLDAVMLPGVLVDVLPGLWLGRPLYQELRASWVDVNGLLRFLHQRGTRGSLLVRSSTAIGVILLLGSDDVWAYTSKRTDPVHGAELVAELCADPMASIEVRSAALLPGSEDGIASLRLELTPLPE</sequence>
<organism evidence="1 2">
    <name type="scientific">Candidatus Nephthysia bennettiae</name>
    <dbReference type="NCBI Taxonomy" id="3127016"/>
    <lineage>
        <taxon>Bacteria</taxon>
        <taxon>Bacillati</taxon>
        <taxon>Candidatus Dormiibacterota</taxon>
        <taxon>Candidatus Dormibacteria</taxon>
        <taxon>Candidatus Dormibacterales</taxon>
        <taxon>Candidatus Dormibacteraceae</taxon>
        <taxon>Candidatus Nephthysia</taxon>
    </lineage>
</organism>
<proteinExistence type="predicted"/>
<comment type="caution">
    <text evidence="1">The sequence shown here is derived from an EMBL/GenBank/DDBJ whole genome shotgun (WGS) entry which is preliminary data.</text>
</comment>
<protein>
    <submittedName>
        <fullName evidence="1">DUF4388 domain-containing protein</fullName>
    </submittedName>
</protein>
<gene>
    <name evidence="1" type="ORF">JF922_16605</name>
</gene>
<dbReference type="AlphaFoldDB" id="A0A934KCI7"/>
<evidence type="ECO:0000313" key="2">
    <source>
        <dbReference type="Proteomes" id="UP000612893"/>
    </source>
</evidence>
<dbReference type="Proteomes" id="UP000612893">
    <property type="component" value="Unassembled WGS sequence"/>
</dbReference>
<keyword evidence="2" id="KW-1185">Reference proteome</keyword>
<reference evidence="1" key="1">
    <citation type="submission" date="2020-10" db="EMBL/GenBank/DDBJ databases">
        <title>Ca. Dormibacterota MAGs.</title>
        <authorList>
            <person name="Montgomery K."/>
        </authorList>
    </citation>
    <scope>NUCLEOTIDE SEQUENCE [LARGE SCALE GENOMIC DNA]</scope>
    <source>
        <strain evidence="1">SC8812_S17_10</strain>
    </source>
</reference>
<accession>A0A934KCI7</accession>
<dbReference type="EMBL" id="JAEKNR010000168">
    <property type="protein sequence ID" value="MBJ7599685.1"/>
    <property type="molecule type" value="Genomic_DNA"/>
</dbReference>